<keyword evidence="3 5" id="KW-1133">Transmembrane helix</keyword>
<dbReference type="PANTHER" id="PTHR22950:SF652">
    <property type="entry name" value="TRANSMEMBRANE AMINO ACID TRANSPORTER FAMILY PROTEIN"/>
    <property type="match status" value="1"/>
</dbReference>
<feature type="transmembrane region" description="Helical" evidence="5">
    <location>
        <begin position="491"/>
        <end position="512"/>
    </location>
</feature>
<keyword evidence="6" id="KW-0732">Signal</keyword>
<evidence type="ECO:0000256" key="2">
    <source>
        <dbReference type="ARBA" id="ARBA00022692"/>
    </source>
</evidence>
<dbReference type="Pfam" id="PF01490">
    <property type="entry name" value="Aa_trans"/>
    <property type="match status" value="1"/>
</dbReference>
<feature type="transmembrane region" description="Helical" evidence="5">
    <location>
        <begin position="419"/>
        <end position="435"/>
    </location>
</feature>
<feature type="transmembrane region" description="Helical" evidence="5">
    <location>
        <begin position="221"/>
        <end position="240"/>
    </location>
</feature>
<dbReference type="Proteomes" id="UP000355283">
    <property type="component" value="Unassembled WGS sequence"/>
</dbReference>
<accession>A0A4D9CTY7</accession>
<name>A0A4D9CTY7_9STRA</name>
<feature type="transmembrane region" description="Helical" evidence="5">
    <location>
        <begin position="295"/>
        <end position="317"/>
    </location>
</feature>
<feature type="transmembrane region" description="Helical" evidence="5">
    <location>
        <begin position="338"/>
        <end position="361"/>
    </location>
</feature>
<evidence type="ECO:0000256" key="4">
    <source>
        <dbReference type="ARBA" id="ARBA00023136"/>
    </source>
</evidence>
<feature type="transmembrane region" description="Helical" evidence="5">
    <location>
        <begin position="176"/>
        <end position="201"/>
    </location>
</feature>
<evidence type="ECO:0000256" key="3">
    <source>
        <dbReference type="ARBA" id="ARBA00022989"/>
    </source>
</evidence>
<evidence type="ECO:0000313" key="8">
    <source>
        <dbReference type="EMBL" id="TFJ82650.1"/>
    </source>
</evidence>
<evidence type="ECO:0000259" key="7">
    <source>
        <dbReference type="Pfam" id="PF01490"/>
    </source>
</evidence>
<comment type="caution">
    <text evidence="8">The sequence shown here is derived from an EMBL/GenBank/DDBJ whole genome shotgun (WGS) entry which is preliminary data.</text>
</comment>
<dbReference type="PANTHER" id="PTHR22950">
    <property type="entry name" value="AMINO ACID TRANSPORTER"/>
    <property type="match status" value="1"/>
</dbReference>
<keyword evidence="4 5" id="KW-0472">Membrane</keyword>
<dbReference type="OrthoDB" id="28208at2759"/>
<dbReference type="InterPro" id="IPR013057">
    <property type="entry name" value="AA_transpt_TM"/>
</dbReference>
<evidence type="ECO:0000256" key="5">
    <source>
        <dbReference type="SAM" id="Phobius"/>
    </source>
</evidence>
<evidence type="ECO:0000313" key="9">
    <source>
        <dbReference type="Proteomes" id="UP000355283"/>
    </source>
</evidence>
<gene>
    <name evidence="8" type="ORF">NSK_006074</name>
</gene>
<keyword evidence="2 5" id="KW-0812">Transmembrane</keyword>
<keyword evidence="9" id="KW-1185">Reference proteome</keyword>
<reference evidence="8 9" key="1">
    <citation type="submission" date="2019-01" db="EMBL/GenBank/DDBJ databases">
        <title>Nuclear Genome Assembly of the Microalgal Biofuel strain Nannochloropsis salina CCMP1776.</title>
        <authorList>
            <person name="Hovde B."/>
        </authorList>
    </citation>
    <scope>NUCLEOTIDE SEQUENCE [LARGE SCALE GENOMIC DNA]</scope>
    <source>
        <strain evidence="8 9">CCMP1776</strain>
    </source>
</reference>
<feature type="transmembrane region" description="Helical" evidence="5">
    <location>
        <begin position="247"/>
        <end position="265"/>
    </location>
</feature>
<feature type="transmembrane region" description="Helical" evidence="5">
    <location>
        <begin position="132"/>
        <end position="155"/>
    </location>
</feature>
<feature type="chain" id="PRO_5020031824" description="Amino acid transporter transmembrane domain-containing protein" evidence="6">
    <location>
        <begin position="20"/>
        <end position="514"/>
    </location>
</feature>
<proteinExistence type="predicted"/>
<evidence type="ECO:0000256" key="1">
    <source>
        <dbReference type="ARBA" id="ARBA00004141"/>
    </source>
</evidence>
<feature type="signal peptide" evidence="6">
    <location>
        <begin position="1"/>
        <end position="19"/>
    </location>
</feature>
<dbReference type="GO" id="GO:0016020">
    <property type="term" value="C:membrane"/>
    <property type="evidence" value="ECO:0007669"/>
    <property type="project" value="UniProtKB-SubCell"/>
</dbReference>
<dbReference type="GO" id="GO:0015179">
    <property type="term" value="F:L-amino acid transmembrane transporter activity"/>
    <property type="evidence" value="ECO:0007669"/>
    <property type="project" value="TreeGrafter"/>
</dbReference>
<comment type="subcellular location">
    <subcellularLocation>
        <location evidence="1">Membrane</location>
        <topology evidence="1">Multi-pass membrane protein</topology>
    </subcellularLocation>
</comment>
<dbReference type="AlphaFoldDB" id="A0A4D9CTY7"/>
<feature type="transmembrane region" description="Helical" evidence="5">
    <location>
        <begin position="441"/>
        <end position="463"/>
    </location>
</feature>
<feature type="transmembrane region" description="Helical" evidence="5">
    <location>
        <begin position="381"/>
        <end position="399"/>
    </location>
</feature>
<sequence length="514" mass="53868">MKATAAATAMLLLPQAALSHSSPLYTPFPGPRPHFPATFLATVPSHTLSNTKRPPILNQRRRVAVIRGGAAVTAEGSFQVPPAGTESGDGNKGSSVSTATFNLIKNILGAGVLSLPSGVGAFSSNPMALVPAVALTMGMGSLSAYCFTLIARVCALNKVETYGEAWEKSVGKKTAWMVPAACTFKTFCACTAFSIIIADSFSSLFGATPGFPALLAQRTNVIVWMTSLVLLPLCMLKSFAPLAPFSLLGILGTVFTGAVIALRLLDGSYAPGGQFHEAIAASLRPSLLSGSSSPLLSPMVFVLVSMLSTSFIAHYNAPKFYTELENRSIPKLNKVVKNSFNFCTAAFAFIMGCGYLTFGGASQGLILNNYAEQDVLAKMCRLAIGASIVFGYPLTFVGIRDGVLSLLGRKAPSARTQTVTTLVLLAVVSTLAVFLRDVGFVVSLGGALLGSCIIYIFPAIIFIKTMAQKVAKGEVVETPAVKREVLLNKGITALGVLLAIIGATVSVLKAFFLK</sequence>
<organism evidence="8 9">
    <name type="scientific">Nannochloropsis salina CCMP1776</name>
    <dbReference type="NCBI Taxonomy" id="1027361"/>
    <lineage>
        <taxon>Eukaryota</taxon>
        <taxon>Sar</taxon>
        <taxon>Stramenopiles</taxon>
        <taxon>Ochrophyta</taxon>
        <taxon>Eustigmatophyceae</taxon>
        <taxon>Eustigmatales</taxon>
        <taxon>Monodopsidaceae</taxon>
        <taxon>Microchloropsis</taxon>
        <taxon>Microchloropsis salina</taxon>
    </lineage>
</organism>
<protein>
    <recommendedName>
        <fullName evidence="7">Amino acid transporter transmembrane domain-containing protein</fullName>
    </recommendedName>
</protein>
<evidence type="ECO:0000256" key="6">
    <source>
        <dbReference type="SAM" id="SignalP"/>
    </source>
</evidence>
<feature type="domain" description="Amino acid transporter transmembrane" evidence="7">
    <location>
        <begin position="93"/>
        <end position="502"/>
    </location>
</feature>
<dbReference type="EMBL" id="SDOX01000096">
    <property type="protein sequence ID" value="TFJ82650.1"/>
    <property type="molecule type" value="Genomic_DNA"/>
</dbReference>